<proteinExistence type="inferred from homology"/>
<feature type="compositionally biased region" description="Pro residues" evidence="5">
    <location>
        <begin position="200"/>
        <end position="213"/>
    </location>
</feature>
<name>A0ABP7Z0D4_9ACTN</name>
<comment type="caution">
    <text evidence="6">The sequence shown here is derived from an EMBL/GenBank/DDBJ whole genome shotgun (WGS) entry which is preliminary data.</text>
</comment>
<evidence type="ECO:0000256" key="1">
    <source>
        <dbReference type="ARBA" id="ARBA00005290"/>
    </source>
</evidence>
<reference evidence="7" key="1">
    <citation type="journal article" date="2019" name="Int. J. Syst. Evol. Microbiol.">
        <title>The Global Catalogue of Microorganisms (GCM) 10K type strain sequencing project: providing services to taxonomists for standard genome sequencing and annotation.</title>
        <authorList>
            <consortium name="The Broad Institute Genomics Platform"/>
            <consortium name="The Broad Institute Genome Sequencing Center for Infectious Disease"/>
            <person name="Wu L."/>
            <person name="Ma J."/>
        </authorList>
    </citation>
    <scope>NUCLEOTIDE SEQUENCE [LARGE SCALE GENOMIC DNA]</scope>
    <source>
        <strain evidence="7">JCM 17316</strain>
    </source>
</reference>
<keyword evidence="4" id="KW-0342">GTP-binding</keyword>
<evidence type="ECO:0000256" key="3">
    <source>
        <dbReference type="ARBA" id="ARBA00022801"/>
    </source>
</evidence>
<evidence type="ECO:0000256" key="2">
    <source>
        <dbReference type="ARBA" id="ARBA00022741"/>
    </source>
</evidence>
<dbReference type="SUPFAM" id="SSF52540">
    <property type="entry name" value="P-loop containing nucleoside triphosphate hydrolases"/>
    <property type="match status" value="1"/>
</dbReference>
<sequence>MAFASSDTAPPGADGELTSVKIVVGGGFGVGKTTFVGSVSEIMPLTTEAVMTAASAEVDDLSAVPDKTTTTVAMDFGRVSLDSELILYLFGTPGQHRFWFMWDDLVRGAIGAVVLVDTRRLEDCFAAVDYFEELGLPFVVGVNGFHGEFPYAVEDIREALSISKHVPIVKCDARSRQSTKQVLITLVQHAMAVHSASVGPMPPSAPSTPPVPPSGGAVGTSPSWT</sequence>
<dbReference type="InterPro" id="IPR004130">
    <property type="entry name" value="Gpn"/>
</dbReference>
<comment type="similarity">
    <text evidence="1">Belongs to the GPN-loop GTPase family.</text>
</comment>
<dbReference type="PANTHER" id="PTHR42708">
    <property type="entry name" value="ATP/GTP-BINDING PROTEIN-RELATED"/>
    <property type="match status" value="1"/>
</dbReference>
<dbReference type="Proteomes" id="UP001500266">
    <property type="component" value="Unassembled WGS sequence"/>
</dbReference>
<dbReference type="Gene3D" id="3.40.50.300">
    <property type="entry name" value="P-loop containing nucleotide triphosphate hydrolases"/>
    <property type="match status" value="1"/>
</dbReference>
<dbReference type="PANTHER" id="PTHR42708:SF1">
    <property type="entry name" value="GLIDING MOTILITY PROTEIN MGLA"/>
    <property type="match status" value="1"/>
</dbReference>
<keyword evidence="7" id="KW-1185">Reference proteome</keyword>
<evidence type="ECO:0000313" key="6">
    <source>
        <dbReference type="EMBL" id="GAA4144809.1"/>
    </source>
</evidence>
<dbReference type="InterPro" id="IPR027417">
    <property type="entry name" value="P-loop_NTPase"/>
</dbReference>
<protein>
    <submittedName>
        <fullName evidence="6">ATP/GTP-binding protein</fullName>
    </submittedName>
</protein>
<dbReference type="InterPro" id="IPR052705">
    <property type="entry name" value="Gliding_Motility_GTPase"/>
</dbReference>
<evidence type="ECO:0000256" key="4">
    <source>
        <dbReference type="ARBA" id="ARBA00023134"/>
    </source>
</evidence>
<dbReference type="CDD" id="cd00882">
    <property type="entry name" value="Ras_like_GTPase"/>
    <property type="match status" value="1"/>
</dbReference>
<keyword evidence="2" id="KW-0547">Nucleotide-binding</keyword>
<dbReference type="Pfam" id="PF03029">
    <property type="entry name" value="ATP_bind_1"/>
    <property type="match status" value="1"/>
</dbReference>
<evidence type="ECO:0000313" key="7">
    <source>
        <dbReference type="Proteomes" id="UP001500266"/>
    </source>
</evidence>
<dbReference type="EMBL" id="BAABDO010000053">
    <property type="protein sequence ID" value="GAA4144809.1"/>
    <property type="molecule type" value="Genomic_DNA"/>
</dbReference>
<organism evidence="6 7">
    <name type="scientific">Actinomadura keratinilytica</name>
    <dbReference type="NCBI Taxonomy" id="547461"/>
    <lineage>
        <taxon>Bacteria</taxon>
        <taxon>Bacillati</taxon>
        <taxon>Actinomycetota</taxon>
        <taxon>Actinomycetes</taxon>
        <taxon>Streptosporangiales</taxon>
        <taxon>Thermomonosporaceae</taxon>
        <taxon>Actinomadura</taxon>
    </lineage>
</organism>
<accession>A0ABP7Z0D4</accession>
<gene>
    <name evidence="6" type="ORF">GCM10022416_35940</name>
</gene>
<evidence type="ECO:0000256" key="5">
    <source>
        <dbReference type="SAM" id="MobiDB-lite"/>
    </source>
</evidence>
<keyword evidence="3" id="KW-0378">Hydrolase</keyword>
<feature type="region of interest" description="Disordered" evidence="5">
    <location>
        <begin position="197"/>
        <end position="225"/>
    </location>
</feature>